<dbReference type="InterPro" id="IPR048307">
    <property type="entry name" value="STT3_N"/>
</dbReference>
<feature type="domain" description="AglB-like core" evidence="20">
    <location>
        <begin position="424"/>
        <end position="513"/>
    </location>
</feature>
<feature type="transmembrane region" description="Helical" evidence="17">
    <location>
        <begin position="355"/>
        <end position="374"/>
    </location>
</feature>
<evidence type="ECO:0000256" key="4">
    <source>
        <dbReference type="ARBA" id="ARBA00004922"/>
    </source>
</evidence>
<evidence type="ECO:0000256" key="1">
    <source>
        <dbReference type="ARBA" id="ARBA00001936"/>
    </source>
</evidence>
<dbReference type="Pfam" id="PF22627">
    <property type="entry name" value="AglB_core-like"/>
    <property type="match status" value="1"/>
</dbReference>
<evidence type="ECO:0000313" key="22">
    <source>
        <dbReference type="Proteomes" id="UP000053961"/>
    </source>
</evidence>
<evidence type="ECO:0000256" key="11">
    <source>
        <dbReference type="ARBA" id="ARBA00022842"/>
    </source>
</evidence>
<gene>
    <name evidence="21" type="ORF">XE07_2050</name>
</gene>
<dbReference type="Gene3D" id="2.60.40.3390">
    <property type="match status" value="1"/>
</dbReference>
<protein>
    <recommendedName>
        <fullName evidence="6">dolichyl-phosphooligosaccharide-protein glycotransferase</fullName>
        <ecNumber evidence="6">2.4.99.21</ecNumber>
    </recommendedName>
    <alternativeName>
        <fullName evidence="15">Oligosaccharyl transferase</fullName>
    </alternativeName>
</protein>
<keyword evidence="7" id="KW-0328">Glycosyltransferase</keyword>
<dbReference type="InterPro" id="IPR041154">
    <property type="entry name" value="AglB_P1"/>
</dbReference>
<feature type="transmembrane region" description="Helical" evidence="17">
    <location>
        <begin position="7"/>
        <end position="25"/>
    </location>
</feature>
<feature type="transmembrane region" description="Helical" evidence="17">
    <location>
        <begin position="256"/>
        <end position="276"/>
    </location>
</feature>
<feature type="transmembrane region" description="Helical" evidence="17">
    <location>
        <begin position="158"/>
        <end position="175"/>
    </location>
</feature>
<keyword evidence="8 21" id="KW-0808">Transferase</keyword>
<name>A0A101IGE9_9EURY</name>
<dbReference type="GO" id="GO:0004576">
    <property type="term" value="F:oligosaccharyl transferase activity"/>
    <property type="evidence" value="ECO:0007669"/>
    <property type="project" value="InterPro"/>
</dbReference>
<comment type="similarity">
    <text evidence="5">Belongs to the STT3 family.</text>
</comment>
<dbReference type="UniPathway" id="UPA00378"/>
<dbReference type="Pfam" id="PF02516">
    <property type="entry name" value="STT3"/>
    <property type="match status" value="1"/>
</dbReference>
<feature type="transmembrane region" description="Helical" evidence="17">
    <location>
        <begin position="204"/>
        <end position="220"/>
    </location>
</feature>
<dbReference type="PATRIC" id="fig|301375.6.peg.2031"/>
<evidence type="ECO:0000259" key="18">
    <source>
        <dbReference type="Pfam" id="PF02516"/>
    </source>
</evidence>
<comment type="catalytic activity">
    <reaction evidence="16">
        <text>an archaeal dolichyl phosphooligosaccharide + [protein]-L-asparagine = an archaeal dolichyl phosphate + a glycoprotein with the oligosaccharide chain attached by N-beta-D-glycosyl linkage to a protein L-asparagine.</text>
        <dbReference type="EC" id="2.4.99.21"/>
    </reaction>
</comment>
<dbReference type="PANTHER" id="PTHR13872:SF1">
    <property type="entry name" value="DOLICHYL-DIPHOSPHOOLIGOSACCHARIDE--PROTEIN GLYCOSYLTRANSFERASE SUBUNIT STT3B"/>
    <property type="match status" value="1"/>
</dbReference>
<evidence type="ECO:0000259" key="19">
    <source>
        <dbReference type="Pfam" id="PF18079"/>
    </source>
</evidence>
<feature type="transmembrane region" description="Helical" evidence="17">
    <location>
        <begin position="288"/>
        <end position="309"/>
    </location>
</feature>
<evidence type="ECO:0000256" key="8">
    <source>
        <dbReference type="ARBA" id="ARBA00022679"/>
    </source>
</evidence>
<keyword evidence="9 17" id="KW-0812">Transmembrane</keyword>
<comment type="cofactor">
    <cofactor evidence="1">
        <name>Mn(2+)</name>
        <dbReference type="ChEBI" id="CHEBI:29035"/>
    </cofactor>
</comment>
<comment type="cofactor">
    <cofactor evidence="2">
        <name>Mg(2+)</name>
        <dbReference type="ChEBI" id="CHEBI:18420"/>
    </cofactor>
</comment>
<comment type="caution">
    <text evidence="21">The sequence shown here is derived from an EMBL/GenBank/DDBJ whole genome shotgun (WGS) entry which is preliminary data.</text>
</comment>
<dbReference type="PANTHER" id="PTHR13872">
    <property type="entry name" value="DOLICHYL-DIPHOSPHOOLIGOSACCHARIDE--PROTEIN GLYCOSYLTRANSFERASE SUBUNIT"/>
    <property type="match status" value="1"/>
</dbReference>
<evidence type="ECO:0000256" key="14">
    <source>
        <dbReference type="ARBA" id="ARBA00023211"/>
    </source>
</evidence>
<evidence type="ECO:0000259" key="20">
    <source>
        <dbReference type="Pfam" id="PF22627"/>
    </source>
</evidence>
<dbReference type="EC" id="2.4.99.21" evidence="6"/>
<evidence type="ECO:0000256" key="10">
    <source>
        <dbReference type="ARBA" id="ARBA00022723"/>
    </source>
</evidence>
<dbReference type="Proteomes" id="UP000053961">
    <property type="component" value="Unassembled WGS sequence"/>
</dbReference>
<keyword evidence="13 17" id="KW-0472">Membrane</keyword>
<evidence type="ECO:0000256" key="15">
    <source>
        <dbReference type="ARBA" id="ARBA00030679"/>
    </source>
</evidence>
<keyword evidence="11" id="KW-0460">Magnesium</keyword>
<evidence type="ECO:0000256" key="12">
    <source>
        <dbReference type="ARBA" id="ARBA00022989"/>
    </source>
</evidence>
<feature type="transmembrane region" description="Helical" evidence="17">
    <location>
        <begin position="394"/>
        <end position="415"/>
    </location>
</feature>
<feature type="transmembrane region" description="Helical" evidence="17">
    <location>
        <begin position="101"/>
        <end position="121"/>
    </location>
</feature>
<evidence type="ECO:0000256" key="5">
    <source>
        <dbReference type="ARBA" id="ARBA00010810"/>
    </source>
</evidence>
<keyword evidence="12 17" id="KW-1133">Transmembrane helix</keyword>
<proteinExistence type="inferred from homology"/>
<evidence type="ECO:0000256" key="17">
    <source>
        <dbReference type="SAM" id="Phobius"/>
    </source>
</evidence>
<dbReference type="Gene3D" id="3.40.50.12610">
    <property type="match status" value="1"/>
</dbReference>
<accession>A0A101IGE9</accession>
<feature type="transmembrane region" description="Helical" evidence="17">
    <location>
        <begin position="182"/>
        <end position="198"/>
    </location>
</feature>
<dbReference type="EMBL" id="LGHB01000043">
    <property type="protein sequence ID" value="KUK94790.1"/>
    <property type="molecule type" value="Genomic_DNA"/>
</dbReference>
<evidence type="ECO:0000256" key="6">
    <source>
        <dbReference type="ARBA" id="ARBA00012602"/>
    </source>
</evidence>
<evidence type="ECO:0000256" key="2">
    <source>
        <dbReference type="ARBA" id="ARBA00001946"/>
    </source>
</evidence>
<keyword evidence="10" id="KW-0479">Metal-binding</keyword>
<comment type="subcellular location">
    <subcellularLocation>
        <location evidence="3">Cell membrane</location>
        <topology evidence="3">Multi-pass membrane protein</topology>
    </subcellularLocation>
</comment>
<feature type="domain" description="Archaeal glycosylation protein B peripheral" evidence="19">
    <location>
        <begin position="596"/>
        <end position="685"/>
    </location>
</feature>
<evidence type="ECO:0000256" key="9">
    <source>
        <dbReference type="ARBA" id="ARBA00022692"/>
    </source>
</evidence>
<sequence>MEREKSYEIWGVLAAVILGLVLRLIPARNALAGGEIAFYSCDSFYHLRRIFYTVENFPSTLWFDSYLNHPHGFGLTWPPLFDQILAAFSLLLGGSPRAIEVTGAVIPPILGSLMIIVLYLLAKELFGMKVALLSAFLLAIDSKHISRTHFGLPDHDPLELLLVVGAILLIAYALTETERGRSLWFGAAAGALLAAAAYTWLGTPIYMIAILIYAAVQVALDLRKEVGVEATVGPLAAAFGVALLAMLPFWNEPWLSPSFFGAIGSLSALAFFYVISRLFIAKKVPWQAFVPLIGILCYIAFIVSYATEAGRGARSLLMGGLDYFFGSDLARVGVQLLFTIWSGLAAALMVAQARFMFLFSIVGSVLIALLFFWGADRIRYSDRSEAVDPRAIKAVIGLFLLILLLPAISSLSTIAQYEPEIAGDWHESLDWLSDNTPPTEGYEKPVQAGEYGVLSWWDYGNWILYQSRRPVVANNFQAGAEDAARFFLSETEEEAEAIAEERNVRYVMTDEKMVYMKLPAIARWIDEDPASYVSIAPDSDLVTYEHSPRFMRTVLSRLHLLDCTDLGHFRLIRESKTSSGVRFPVSEVKVFERVAGAKITGTTPYDEPMGVVLEMTSNQGRSFQYFNSVMPEDGRYEITVPYSTEDEYGTHSVGPYLLGPLKDEAGGDAREIAVSEEDVLKGRTIVVNF</sequence>
<comment type="pathway">
    <text evidence="4">Protein modification; protein glycosylation.</text>
</comment>
<reference evidence="22" key="1">
    <citation type="journal article" date="2015" name="MBio">
        <title>Genome-Resolved Metagenomic Analysis Reveals Roles for Candidate Phyla and Other Microbial Community Members in Biogeochemical Transformations in Oil Reservoirs.</title>
        <authorList>
            <person name="Hu P."/>
            <person name="Tom L."/>
            <person name="Singh A."/>
            <person name="Thomas B.C."/>
            <person name="Baker B.J."/>
            <person name="Piceno Y.M."/>
            <person name="Andersen G.L."/>
            <person name="Banfield J.F."/>
        </authorList>
    </citation>
    <scope>NUCLEOTIDE SEQUENCE [LARGE SCALE GENOMIC DNA]</scope>
</reference>
<evidence type="ECO:0000313" key="21">
    <source>
        <dbReference type="EMBL" id="KUK94790.1"/>
    </source>
</evidence>
<dbReference type="GO" id="GO:0046872">
    <property type="term" value="F:metal ion binding"/>
    <property type="evidence" value="ECO:0007669"/>
    <property type="project" value="UniProtKB-KW"/>
</dbReference>
<dbReference type="Pfam" id="PF18079">
    <property type="entry name" value="AglB_L1"/>
    <property type="match status" value="1"/>
</dbReference>
<dbReference type="AlphaFoldDB" id="A0A101IGE9"/>
<keyword evidence="14" id="KW-0464">Manganese</keyword>
<dbReference type="InterPro" id="IPR054479">
    <property type="entry name" value="AglB-like_core"/>
</dbReference>
<evidence type="ECO:0000256" key="13">
    <source>
        <dbReference type="ARBA" id="ARBA00023136"/>
    </source>
</evidence>
<evidence type="ECO:0000256" key="7">
    <source>
        <dbReference type="ARBA" id="ARBA00022676"/>
    </source>
</evidence>
<dbReference type="GO" id="GO:0005886">
    <property type="term" value="C:plasma membrane"/>
    <property type="evidence" value="ECO:0007669"/>
    <property type="project" value="UniProtKB-SubCell"/>
</dbReference>
<dbReference type="InterPro" id="IPR003674">
    <property type="entry name" value="Oligo_trans_STT3"/>
</dbReference>
<feature type="domain" description="Oligosaccharyl transferase STT3 N-terminal" evidence="18">
    <location>
        <begin position="34"/>
        <end position="365"/>
    </location>
</feature>
<evidence type="ECO:0000256" key="16">
    <source>
        <dbReference type="ARBA" id="ARBA00034066"/>
    </source>
</evidence>
<feature type="transmembrane region" description="Helical" evidence="17">
    <location>
        <begin position="232"/>
        <end position="250"/>
    </location>
</feature>
<organism evidence="21 22">
    <name type="scientific">Methanothrix harundinacea</name>
    <dbReference type="NCBI Taxonomy" id="301375"/>
    <lineage>
        <taxon>Archaea</taxon>
        <taxon>Methanobacteriati</taxon>
        <taxon>Methanobacteriota</taxon>
        <taxon>Stenosarchaea group</taxon>
        <taxon>Methanomicrobia</taxon>
        <taxon>Methanotrichales</taxon>
        <taxon>Methanotrichaceae</taxon>
        <taxon>Methanothrix</taxon>
    </lineage>
</organism>
<evidence type="ECO:0000256" key="3">
    <source>
        <dbReference type="ARBA" id="ARBA00004651"/>
    </source>
</evidence>